<evidence type="ECO:0000313" key="2">
    <source>
        <dbReference type="Proteomes" id="UP000318741"/>
    </source>
</evidence>
<accession>A0A517P743</accession>
<dbReference type="AlphaFoldDB" id="A0A517P743"/>
<name>A0A517P743_9PLAN</name>
<protein>
    <submittedName>
        <fullName evidence="1">Uncharacterized protein</fullName>
    </submittedName>
</protein>
<evidence type="ECO:0000313" key="1">
    <source>
        <dbReference type="EMBL" id="QDT15201.1"/>
    </source>
</evidence>
<sequence length="181" mass="19311">MNALTCVLLACLPAGPDQPPADPPAVDQLPVTRTPQDMTLLADPQDGPAAAARRDAFAALMTGATLDGRFSVDGSPDKLPEERYEIGQVSYVKDDLWTIAARIKYGANDVTVPVPVKVFWAGDTPVITLEETTLPGMGTFSARVLVHKTGSGQTRYAGTWQHDAKGGCLFGTVEPKEDDKE</sequence>
<dbReference type="Proteomes" id="UP000318741">
    <property type="component" value="Chromosome"/>
</dbReference>
<gene>
    <name evidence="1" type="ORF">CA12_12820</name>
</gene>
<dbReference type="KEGG" id="acaf:CA12_12820"/>
<proteinExistence type="predicted"/>
<dbReference type="EMBL" id="CP036265">
    <property type="protein sequence ID" value="QDT15201.1"/>
    <property type="molecule type" value="Genomic_DNA"/>
</dbReference>
<reference evidence="1 2" key="1">
    <citation type="submission" date="2019-02" db="EMBL/GenBank/DDBJ databases">
        <title>Deep-cultivation of Planctomycetes and their phenomic and genomic characterization uncovers novel biology.</title>
        <authorList>
            <person name="Wiegand S."/>
            <person name="Jogler M."/>
            <person name="Boedeker C."/>
            <person name="Pinto D."/>
            <person name="Vollmers J."/>
            <person name="Rivas-Marin E."/>
            <person name="Kohn T."/>
            <person name="Peeters S.H."/>
            <person name="Heuer A."/>
            <person name="Rast P."/>
            <person name="Oberbeckmann S."/>
            <person name="Bunk B."/>
            <person name="Jeske O."/>
            <person name="Meyerdierks A."/>
            <person name="Storesund J.E."/>
            <person name="Kallscheuer N."/>
            <person name="Luecker S."/>
            <person name="Lage O.M."/>
            <person name="Pohl T."/>
            <person name="Merkel B.J."/>
            <person name="Hornburger P."/>
            <person name="Mueller R.-W."/>
            <person name="Bruemmer F."/>
            <person name="Labrenz M."/>
            <person name="Spormann A.M."/>
            <person name="Op den Camp H."/>
            <person name="Overmann J."/>
            <person name="Amann R."/>
            <person name="Jetten M.S.M."/>
            <person name="Mascher T."/>
            <person name="Medema M.H."/>
            <person name="Devos D.P."/>
            <person name="Kaster A.-K."/>
            <person name="Ovreas L."/>
            <person name="Rohde M."/>
            <person name="Galperin M.Y."/>
            <person name="Jogler C."/>
        </authorList>
    </citation>
    <scope>NUCLEOTIDE SEQUENCE [LARGE SCALE GENOMIC DNA]</scope>
    <source>
        <strain evidence="1 2">CA12</strain>
    </source>
</reference>
<organism evidence="1 2">
    <name type="scientific">Alienimonas californiensis</name>
    <dbReference type="NCBI Taxonomy" id="2527989"/>
    <lineage>
        <taxon>Bacteria</taxon>
        <taxon>Pseudomonadati</taxon>
        <taxon>Planctomycetota</taxon>
        <taxon>Planctomycetia</taxon>
        <taxon>Planctomycetales</taxon>
        <taxon>Planctomycetaceae</taxon>
        <taxon>Alienimonas</taxon>
    </lineage>
</organism>
<keyword evidence="2" id="KW-1185">Reference proteome</keyword>
<dbReference type="RefSeq" id="WP_207622161.1">
    <property type="nucleotide sequence ID" value="NZ_CP036265.1"/>
</dbReference>